<keyword evidence="4 6" id="KW-1133">Transmembrane helix</keyword>
<evidence type="ECO:0000256" key="1">
    <source>
        <dbReference type="ARBA" id="ARBA00004141"/>
    </source>
</evidence>
<feature type="transmembrane region" description="Helical" evidence="6">
    <location>
        <begin position="120"/>
        <end position="139"/>
    </location>
</feature>
<feature type="transmembrane region" description="Helical" evidence="6">
    <location>
        <begin position="93"/>
        <end position="113"/>
    </location>
</feature>
<feature type="transmembrane region" description="Helical" evidence="6">
    <location>
        <begin position="145"/>
        <end position="165"/>
    </location>
</feature>
<dbReference type="STRING" id="546874.SAMN04488544_3047"/>
<keyword evidence="3 6" id="KW-0812">Transmembrane</keyword>
<evidence type="ECO:0000256" key="6">
    <source>
        <dbReference type="SAM" id="Phobius"/>
    </source>
</evidence>
<comment type="similarity">
    <text evidence="2">Belongs to the EamA transporter family.</text>
</comment>
<proteinExistence type="inferred from homology"/>
<dbReference type="InterPro" id="IPR000620">
    <property type="entry name" value="EamA_dom"/>
</dbReference>
<sequence>MSEQEGGSRFAYVSALTPLIFGTTYLLTTNFLPPDRPLLAALMRSLPTGLVLVIGSRLPNRLWLGRFLLMSVLWASAVFPLLFFAAYHLPGGVAAVINSLGPICVVVLAVPILGNRIRPLQVVAGIIGVVGVALLVLRANAKLDLLGILAMVAVVVMMAFGTVLMKRWGSPPGMGPIRVTGWTFLFAGLTLLPFTLVFEGLPRSVTPTQVGGLVYLVVISGIFAYALWFWAIGQLSAASVTFLGLLNPVMATFLGWWVLDQRLNLLQVLGAALVLVSVVLGQQRRVRPPVTVEQPVEAAARS</sequence>
<feature type="transmembrane region" description="Helical" evidence="6">
    <location>
        <begin position="12"/>
        <end position="32"/>
    </location>
</feature>
<dbReference type="GO" id="GO:0016020">
    <property type="term" value="C:membrane"/>
    <property type="evidence" value="ECO:0007669"/>
    <property type="project" value="UniProtKB-SubCell"/>
</dbReference>
<dbReference type="RefSeq" id="WP_091075988.1">
    <property type="nucleotide sequence ID" value="NZ_LT629799.1"/>
</dbReference>
<name>A0A1H2MZG5_9ACTN</name>
<dbReference type="Pfam" id="PF00892">
    <property type="entry name" value="EamA"/>
    <property type="match status" value="2"/>
</dbReference>
<evidence type="ECO:0000256" key="3">
    <source>
        <dbReference type="ARBA" id="ARBA00022692"/>
    </source>
</evidence>
<dbReference type="AlphaFoldDB" id="A0A1H2MZG5"/>
<dbReference type="InterPro" id="IPR037185">
    <property type="entry name" value="EmrE-like"/>
</dbReference>
<feature type="transmembrane region" description="Helical" evidence="6">
    <location>
        <begin position="237"/>
        <end position="259"/>
    </location>
</feature>
<comment type="subcellular location">
    <subcellularLocation>
        <location evidence="1">Membrane</location>
        <topology evidence="1">Multi-pass membrane protein</topology>
    </subcellularLocation>
</comment>
<dbReference type="PANTHER" id="PTHR32322">
    <property type="entry name" value="INNER MEMBRANE TRANSPORTER"/>
    <property type="match status" value="1"/>
</dbReference>
<evidence type="ECO:0000259" key="7">
    <source>
        <dbReference type="Pfam" id="PF00892"/>
    </source>
</evidence>
<protein>
    <submittedName>
        <fullName evidence="8">Probable blue pigment (Indigoidine) exporter</fullName>
    </submittedName>
</protein>
<evidence type="ECO:0000256" key="5">
    <source>
        <dbReference type="ARBA" id="ARBA00023136"/>
    </source>
</evidence>
<dbReference type="OrthoDB" id="5430053at2"/>
<accession>A0A1H2MZG5</accession>
<feature type="transmembrane region" description="Helical" evidence="6">
    <location>
        <begin position="67"/>
        <end position="87"/>
    </location>
</feature>
<dbReference type="SUPFAM" id="SSF103481">
    <property type="entry name" value="Multidrug resistance efflux transporter EmrE"/>
    <property type="match status" value="2"/>
</dbReference>
<feature type="domain" description="EamA" evidence="7">
    <location>
        <begin position="16"/>
        <end position="136"/>
    </location>
</feature>
<dbReference type="EMBL" id="LT629799">
    <property type="protein sequence ID" value="SDU98753.1"/>
    <property type="molecule type" value="Genomic_DNA"/>
</dbReference>
<organism evidence="8 9">
    <name type="scientific">Microlunatus sagamiharensis</name>
    <dbReference type="NCBI Taxonomy" id="546874"/>
    <lineage>
        <taxon>Bacteria</taxon>
        <taxon>Bacillati</taxon>
        <taxon>Actinomycetota</taxon>
        <taxon>Actinomycetes</taxon>
        <taxon>Propionibacteriales</taxon>
        <taxon>Propionibacteriaceae</taxon>
        <taxon>Microlunatus</taxon>
    </lineage>
</organism>
<evidence type="ECO:0000313" key="9">
    <source>
        <dbReference type="Proteomes" id="UP000198825"/>
    </source>
</evidence>
<keyword evidence="9" id="KW-1185">Reference proteome</keyword>
<reference evidence="9" key="1">
    <citation type="submission" date="2016-10" db="EMBL/GenBank/DDBJ databases">
        <authorList>
            <person name="Varghese N."/>
            <person name="Submissions S."/>
        </authorList>
    </citation>
    <scope>NUCLEOTIDE SEQUENCE [LARGE SCALE GENOMIC DNA]</scope>
    <source>
        <strain evidence="9">DSM 21743</strain>
    </source>
</reference>
<feature type="transmembrane region" description="Helical" evidence="6">
    <location>
        <begin position="177"/>
        <end position="198"/>
    </location>
</feature>
<dbReference type="InterPro" id="IPR050638">
    <property type="entry name" value="AA-Vitamin_Transporters"/>
</dbReference>
<gene>
    <name evidence="8" type="ORF">SAMN04488544_3047</name>
</gene>
<dbReference type="Proteomes" id="UP000198825">
    <property type="component" value="Chromosome I"/>
</dbReference>
<feature type="domain" description="EamA" evidence="7">
    <location>
        <begin position="146"/>
        <end position="280"/>
    </location>
</feature>
<evidence type="ECO:0000256" key="4">
    <source>
        <dbReference type="ARBA" id="ARBA00022989"/>
    </source>
</evidence>
<keyword evidence="5 6" id="KW-0472">Membrane</keyword>
<feature type="transmembrane region" description="Helical" evidence="6">
    <location>
        <begin position="210"/>
        <end position="230"/>
    </location>
</feature>
<evidence type="ECO:0000256" key="2">
    <source>
        <dbReference type="ARBA" id="ARBA00007362"/>
    </source>
</evidence>
<dbReference type="PANTHER" id="PTHR32322:SF2">
    <property type="entry name" value="EAMA DOMAIN-CONTAINING PROTEIN"/>
    <property type="match status" value="1"/>
</dbReference>
<evidence type="ECO:0000313" key="8">
    <source>
        <dbReference type="EMBL" id="SDU98753.1"/>
    </source>
</evidence>